<name>A0A0G1K448_9BACT</name>
<dbReference type="STRING" id="1618387.UW44_C0017G0007"/>
<sequence>MEKYIEKLKLSAKPAELSELTVNKENETLQTENPLVVCCITLGKEPHLGHLFLLSIAEQTKSALGGDLPVVLINNNTGPRAAGAVVSMAEAWGLSLPEAVELMSAGTFPVSEVVEKYRKRGEDVANIRTVNELIRSNGVDVFSVVAQETEQVLKQAGFGVEIASEAELQLISGDQVHKLNTTWSGSGFLPFVQGGRVVTIQKSGDLTATGALFVATQTLIDATMADLAVLVDDEAGVGDTAFVLTEKEGQEKGVQIFGAGVSFAGKIASGTGGEAMTIKKVLEEFGKHRPAEKLKQATVYLTLTKPMLREENMLSKRGHIFDFVNNEEVIAALVESADACDLFVEQMAGEMENLATKVGENTVVKNKKTQKFANHLAHKAAAMLMGEPARVLAESKRVVDGVRQNYYFNTLKGMRKFMADLETISADDFVQVGLMIECCLIRLGL</sequence>
<gene>
    <name evidence="1" type="ORF">UW44_C0017G0007</name>
</gene>
<dbReference type="Proteomes" id="UP000034006">
    <property type="component" value="Unassembled WGS sequence"/>
</dbReference>
<protein>
    <submittedName>
        <fullName evidence="1">Uncharacterized protein</fullName>
    </submittedName>
</protein>
<organism evidence="1 2">
    <name type="scientific">Candidatus Collierbacteria bacterium GW2011_GWB2_44_22</name>
    <dbReference type="NCBI Taxonomy" id="1618387"/>
    <lineage>
        <taxon>Bacteria</taxon>
        <taxon>Candidatus Collieribacteriota</taxon>
    </lineage>
</organism>
<proteinExistence type="predicted"/>
<reference evidence="1 2" key="1">
    <citation type="journal article" date="2015" name="Nature">
        <title>rRNA introns, odd ribosomes, and small enigmatic genomes across a large radiation of phyla.</title>
        <authorList>
            <person name="Brown C.T."/>
            <person name="Hug L.A."/>
            <person name="Thomas B.C."/>
            <person name="Sharon I."/>
            <person name="Castelle C.J."/>
            <person name="Singh A."/>
            <person name="Wilkins M.J."/>
            <person name="Williams K.H."/>
            <person name="Banfield J.F."/>
        </authorList>
    </citation>
    <scope>NUCLEOTIDE SEQUENCE [LARGE SCALE GENOMIC DNA]</scope>
</reference>
<accession>A0A0G1K448</accession>
<dbReference type="EMBL" id="LCIH01000017">
    <property type="protein sequence ID" value="KKT51057.1"/>
    <property type="molecule type" value="Genomic_DNA"/>
</dbReference>
<evidence type="ECO:0000313" key="1">
    <source>
        <dbReference type="EMBL" id="KKT51057.1"/>
    </source>
</evidence>
<evidence type="ECO:0000313" key="2">
    <source>
        <dbReference type="Proteomes" id="UP000034006"/>
    </source>
</evidence>
<comment type="caution">
    <text evidence="1">The sequence shown here is derived from an EMBL/GenBank/DDBJ whole genome shotgun (WGS) entry which is preliminary data.</text>
</comment>
<dbReference type="AlphaFoldDB" id="A0A0G1K448"/>